<feature type="repeat" description="WD" evidence="3">
    <location>
        <begin position="58"/>
        <end position="89"/>
    </location>
</feature>
<evidence type="ECO:0000256" key="3">
    <source>
        <dbReference type="PROSITE-ProRule" id="PRU00221"/>
    </source>
</evidence>
<dbReference type="Pfam" id="PF00400">
    <property type="entry name" value="WD40"/>
    <property type="match status" value="6"/>
</dbReference>
<feature type="repeat" description="WD" evidence="3">
    <location>
        <begin position="592"/>
        <end position="627"/>
    </location>
</feature>
<dbReference type="PANTHER" id="PTHR19856:SF0">
    <property type="entry name" value="WD REPEAT-CONTAINING PROTEIN 1"/>
    <property type="match status" value="1"/>
</dbReference>
<proteinExistence type="predicted"/>
<name>A0A418B845_9STRA</name>
<dbReference type="CDD" id="cd00200">
    <property type="entry name" value="WD40"/>
    <property type="match status" value="1"/>
</dbReference>
<organism evidence="4 5">
    <name type="scientific">Aphanomyces invadans</name>
    <dbReference type="NCBI Taxonomy" id="157072"/>
    <lineage>
        <taxon>Eukaryota</taxon>
        <taxon>Sar</taxon>
        <taxon>Stramenopiles</taxon>
        <taxon>Oomycota</taxon>
        <taxon>Saprolegniomycetes</taxon>
        <taxon>Saprolegniales</taxon>
        <taxon>Verrucalvaceae</taxon>
        <taxon>Aphanomyces</taxon>
    </lineage>
</organism>
<accession>A0A418B845</accession>
<evidence type="ECO:0000313" key="4">
    <source>
        <dbReference type="EMBL" id="RHY34367.1"/>
    </source>
</evidence>
<dbReference type="InterPro" id="IPR015943">
    <property type="entry name" value="WD40/YVTN_repeat-like_dom_sf"/>
</dbReference>
<evidence type="ECO:0000313" key="5">
    <source>
        <dbReference type="Proteomes" id="UP000285060"/>
    </source>
</evidence>
<feature type="repeat" description="WD" evidence="3">
    <location>
        <begin position="204"/>
        <end position="245"/>
    </location>
</feature>
<dbReference type="InterPro" id="IPR001680">
    <property type="entry name" value="WD40_rpt"/>
</dbReference>
<dbReference type="FunFam" id="2.130.10.10:FF:000102">
    <property type="entry name" value="Actin-interacting protein 1"/>
    <property type="match status" value="1"/>
</dbReference>
<dbReference type="InterPro" id="IPR036322">
    <property type="entry name" value="WD40_repeat_dom_sf"/>
</dbReference>
<dbReference type="VEuPathDB" id="FungiDB:H310_13211"/>
<dbReference type="InterPro" id="IPR019775">
    <property type="entry name" value="WD40_repeat_CS"/>
</dbReference>
<evidence type="ECO:0000256" key="1">
    <source>
        <dbReference type="ARBA" id="ARBA00022574"/>
    </source>
</evidence>
<evidence type="ECO:0000256" key="2">
    <source>
        <dbReference type="ARBA" id="ARBA00022737"/>
    </source>
</evidence>
<feature type="non-terminal residue" evidence="4">
    <location>
        <position position="1"/>
    </location>
</feature>
<dbReference type="GO" id="GO:0051015">
    <property type="term" value="F:actin filament binding"/>
    <property type="evidence" value="ECO:0007669"/>
    <property type="project" value="TreeGrafter"/>
</dbReference>
<dbReference type="PROSITE" id="PS00678">
    <property type="entry name" value="WD_REPEATS_1"/>
    <property type="match status" value="2"/>
</dbReference>
<dbReference type="PROSITE" id="PS50082">
    <property type="entry name" value="WD_REPEATS_2"/>
    <property type="match status" value="6"/>
</dbReference>
<sequence>HGAYEVWCGQATFCPHPTTSRGSPSVIGVHPKEPKIVYCTGKLVVVRDLANPADCLLYKGHNDATTVAKFSPNGYWVASADIAGKVRVWFVPCIPIITINVVHRSYDNPEHTLKVEVPVFAGEVKDLSWDPESKRIVAVGDGRTVSSRVFMWDTGNSIGEIVGHMKRIMSVDYKPTRPFRILTASEDSTIRAFEGPPFKFKHSIPAHSNFANCVRYSPDGIHAVSVGSDKGMVLYDAKSSEKLASFPVEHAVSIYSVAWSPDSKQLLTASGDKTVKLWDVGTMSVVTTFTFGSGAIEDMQVAVVWVGDFLVSLSLSGDLNYLDVTRPDTPLRSVPCDRLAGTYHFIALCKAINYDGAVVAWHATSGRRFTGAAHTAKVTSIDVHRGIVASGGWDDVVRFGSVVDTAYSGSVGLNGAQPSDVALATHAASGAVLCAVATNKGVKLLVNGALAFESSATATWTPTSVAMTPSGEQVAVGGDEDRRVHVFHVVSNGETWSLVERDDMALTHNGSITTLAYSPDGTLLAVGDAGREVRVWDAKDGSLRVGGQWVHHTTRISTVAWNPSGTHVASGASDEHIFVWNVDQPANRHKFENAHRDGVMSVKFVADDQLVSVGNDAAIHTWQVPSV</sequence>
<dbReference type="SMART" id="SM00320">
    <property type="entry name" value="WD40"/>
    <property type="match status" value="10"/>
</dbReference>
<dbReference type="GO" id="GO:0030864">
    <property type="term" value="C:cortical actin cytoskeleton"/>
    <property type="evidence" value="ECO:0007669"/>
    <property type="project" value="TreeGrafter"/>
</dbReference>
<feature type="repeat" description="WD" evidence="3">
    <location>
        <begin position="549"/>
        <end position="590"/>
    </location>
</feature>
<dbReference type="SUPFAM" id="SSF50978">
    <property type="entry name" value="WD40 repeat-like"/>
    <property type="match status" value="2"/>
</dbReference>
<gene>
    <name evidence="4" type="ORF">DYB32_000980</name>
</gene>
<dbReference type="EMBL" id="QUSY01000032">
    <property type="protein sequence ID" value="RHY34367.1"/>
    <property type="molecule type" value="Genomic_DNA"/>
</dbReference>
<dbReference type="Proteomes" id="UP000285060">
    <property type="component" value="Unassembled WGS sequence"/>
</dbReference>
<keyword evidence="2" id="KW-0677">Repeat</keyword>
<keyword evidence="5" id="KW-1185">Reference proteome</keyword>
<feature type="repeat" description="WD" evidence="3">
    <location>
        <begin position="247"/>
        <end position="288"/>
    </location>
</feature>
<keyword evidence="1 3" id="KW-0853">WD repeat</keyword>
<feature type="repeat" description="WD" evidence="3">
    <location>
        <begin position="505"/>
        <end position="546"/>
    </location>
</feature>
<reference evidence="4 5" key="1">
    <citation type="submission" date="2018-08" db="EMBL/GenBank/DDBJ databases">
        <title>Aphanomyces genome sequencing and annotation.</title>
        <authorList>
            <person name="Minardi D."/>
            <person name="Oidtmann B."/>
            <person name="Van Der Giezen M."/>
            <person name="Studholme D.J."/>
        </authorList>
    </citation>
    <scope>NUCLEOTIDE SEQUENCE [LARGE SCALE GENOMIC DNA]</scope>
    <source>
        <strain evidence="4 5">NJM0002</strain>
    </source>
</reference>
<dbReference type="AlphaFoldDB" id="A0A418B845"/>
<dbReference type="PANTHER" id="PTHR19856">
    <property type="entry name" value="WD-REPEATCONTAINING PROTEIN WDR1"/>
    <property type="match status" value="1"/>
</dbReference>
<dbReference type="GO" id="GO:0030042">
    <property type="term" value="P:actin filament depolymerization"/>
    <property type="evidence" value="ECO:0007669"/>
    <property type="project" value="TreeGrafter"/>
</dbReference>
<dbReference type="PROSITE" id="PS50294">
    <property type="entry name" value="WD_REPEATS_REGION"/>
    <property type="match status" value="5"/>
</dbReference>
<evidence type="ECO:0008006" key="6">
    <source>
        <dbReference type="Google" id="ProtNLM"/>
    </source>
</evidence>
<comment type="caution">
    <text evidence="4">The sequence shown here is derived from an EMBL/GenBank/DDBJ whole genome shotgun (WGS) entry which is preliminary data.</text>
</comment>
<protein>
    <recommendedName>
        <fullName evidence="6">Anaphase-promoting complex subunit 4 WD40 domain-containing protein</fullName>
    </recommendedName>
</protein>
<dbReference type="Gene3D" id="2.130.10.10">
    <property type="entry name" value="YVTN repeat-like/Quinoprotein amine dehydrogenase"/>
    <property type="match status" value="2"/>
</dbReference>